<accession>A0A6S6PR85</accession>
<organism evidence="1 2">
    <name type="scientific">Acetobacter aceti</name>
    <dbReference type="NCBI Taxonomy" id="435"/>
    <lineage>
        <taxon>Bacteria</taxon>
        <taxon>Pseudomonadati</taxon>
        <taxon>Pseudomonadota</taxon>
        <taxon>Alphaproteobacteria</taxon>
        <taxon>Acetobacterales</taxon>
        <taxon>Acetobacteraceae</taxon>
        <taxon>Acetobacter</taxon>
        <taxon>Acetobacter subgen. Acetobacter</taxon>
    </lineage>
</organism>
<name>A0A6S6PR85_ACEAC</name>
<gene>
    <name evidence="1" type="ORF">AAJCM20276_37800</name>
</gene>
<evidence type="ECO:0000313" key="2">
    <source>
        <dbReference type="Proteomes" id="UP000515220"/>
    </source>
</evidence>
<protein>
    <submittedName>
        <fullName evidence="1">Uncharacterized protein</fullName>
    </submittedName>
</protein>
<sequence length="71" mass="8402">MVVEHRSVLLKTCTEHQRTIDTRLKDATRIVKFMMRSTERFGRTELVRMNELNRAEFLPVEGYGNISKTME</sequence>
<keyword evidence="1" id="KW-0614">Plasmid</keyword>
<dbReference type="Proteomes" id="UP000515220">
    <property type="component" value="Plasmid pAAJCM20276_3"/>
</dbReference>
<dbReference type="EMBL" id="AP023329">
    <property type="protein sequence ID" value="BCI69156.1"/>
    <property type="molecule type" value="Genomic_DNA"/>
</dbReference>
<dbReference type="AlphaFoldDB" id="A0A6S6PR85"/>
<evidence type="ECO:0000313" key="1">
    <source>
        <dbReference type="EMBL" id="BCI69156.1"/>
    </source>
</evidence>
<reference evidence="1 2" key="1">
    <citation type="submission" date="2020-07" db="EMBL/GenBank/DDBJ databases">
        <title>Complete Genome Sequence of an acetic acid bacterium, Acetobacter aceti JCM20276.</title>
        <authorList>
            <person name="Hirose Y."/>
            <person name="Mihara H."/>
        </authorList>
    </citation>
    <scope>NUCLEOTIDE SEQUENCE [LARGE SCALE GENOMIC DNA]</scope>
    <source>
        <strain evidence="1 2">JCM20276</strain>
        <plasmid evidence="1 2">pAAJCM20276_3</plasmid>
    </source>
</reference>
<geneLocation type="plasmid" evidence="1 2">
    <name>pAAJCM20276_3</name>
</geneLocation>
<proteinExistence type="predicted"/>